<accession>A0A835V2A0</accession>
<evidence type="ECO:0000313" key="3">
    <source>
        <dbReference type="Proteomes" id="UP000639772"/>
    </source>
</evidence>
<dbReference type="EMBL" id="JADCNM010000005">
    <property type="protein sequence ID" value="KAG0482138.1"/>
    <property type="molecule type" value="Genomic_DNA"/>
</dbReference>
<evidence type="ECO:0000313" key="2">
    <source>
        <dbReference type="EMBL" id="KAG0482138.1"/>
    </source>
</evidence>
<name>A0A835V2A0_VANPL</name>
<keyword evidence="1" id="KW-0175">Coiled coil</keyword>
<reference evidence="2 3" key="1">
    <citation type="journal article" date="2020" name="Nat. Food">
        <title>A phased Vanilla planifolia genome enables genetic improvement of flavour and production.</title>
        <authorList>
            <person name="Hasing T."/>
            <person name="Tang H."/>
            <person name="Brym M."/>
            <person name="Khazi F."/>
            <person name="Huang T."/>
            <person name="Chambers A.H."/>
        </authorList>
    </citation>
    <scope>NUCLEOTIDE SEQUENCE [LARGE SCALE GENOMIC DNA]</scope>
    <source>
        <tissue evidence="2">Leaf</tissue>
    </source>
</reference>
<proteinExistence type="predicted"/>
<gene>
    <name evidence="2" type="ORF">HPP92_010222</name>
</gene>
<protein>
    <submittedName>
        <fullName evidence="2">Uncharacterized protein</fullName>
    </submittedName>
</protein>
<dbReference type="Proteomes" id="UP000639772">
    <property type="component" value="Unassembled WGS sequence"/>
</dbReference>
<dbReference type="AlphaFoldDB" id="A0A835V2A0"/>
<evidence type="ECO:0000256" key="1">
    <source>
        <dbReference type="SAM" id="Coils"/>
    </source>
</evidence>
<comment type="caution">
    <text evidence="2">The sequence shown here is derived from an EMBL/GenBank/DDBJ whole genome shotgun (WGS) entry which is preliminary data.</text>
</comment>
<organism evidence="2 3">
    <name type="scientific">Vanilla planifolia</name>
    <name type="common">Vanilla</name>
    <dbReference type="NCBI Taxonomy" id="51239"/>
    <lineage>
        <taxon>Eukaryota</taxon>
        <taxon>Viridiplantae</taxon>
        <taxon>Streptophyta</taxon>
        <taxon>Embryophyta</taxon>
        <taxon>Tracheophyta</taxon>
        <taxon>Spermatophyta</taxon>
        <taxon>Magnoliopsida</taxon>
        <taxon>Liliopsida</taxon>
        <taxon>Asparagales</taxon>
        <taxon>Orchidaceae</taxon>
        <taxon>Vanilloideae</taxon>
        <taxon>Vanilleae</taxon>
        <taxon>Vanilla</taxon>
    </lineage>
</organism>
<feature type="coiled-coil region" evidence="1">
    <location>
        <begin position="5"/>
        <end position="35"/>
    </location>
</feature>
<sequence>MDDELEKELKVILEEELEEEELEDLEKNKRNWRRKGNWREEELEKLEILKEN</sequence>